<dbReference type="OrthoDB" id="446168at2759"/>
<dbReference type="InterPro" id="IPR008921">
    <property type="entry name" value="DNA_pol3_clamp-load_cplx_C"/>
</dbReference>
<protein>
    <submittedName>
        <fullName evidence="3">RFC1-domain-containing protein</fullName>
    </submittedName>
</protein>
<dbReference type="PANTHER" id="PTHR23389">
    <property type="entry name" value="CHROMOSOME TRANSMISSION FIDELITY FACTOR 18"/>
    <property type="match status" value="1"/>
</dbReference>
<keyword evidence="4" id="KW-1185">Reference proteome</keyword>
<dbReference type="GO" id="GO:0005634">
    <property type="term" value="C:nucleus"/>
    <property type="evidence" value="ECO:0007669"/>
    <property type="project" value="TreeGrafter"/>
</dbReference>
<gene>
    <name evidence="3" type="ORF">K503DRAFT_862051</name>
</gene>
<reference evidence="3 4" key="1">
    <citation type="submission" date="2016-06" db="EMBL/GenBank/DDBJ databases">
        <title>Comparative genomics of the ectomycorrhizal sister species Rhizopogon vinicolor and Rhizopogon vesiculosus (Basidiomycota: Boletales) reveals a divergence of the mating type B locus.</title>
        <authorList>
            <consortium name="DOE Joint Genome Institute"/>
            <person name="Mujic A.B."/>
            <person name="Kuo A."/>
            <person name="Tritt A."/>
            <person name="Lipzen A."/>
            <person name="Chen C."/>
            <person name="Johnson J."/>
            <person name="Sharma A."/>
            <person name="Barry K."/>
            <person name="Grigoriev I.V."/>
            <person name="Spatafora J.W."/>
        </authorList>
    </citation>
    <scope>NUCLEOTIDE SEQUENCE [LARGE SCALE GENOMIC DNA]</scope>
    <source>
        <strain evidence="3 4">AM-OR11-026</strain>
    </source>
</reference>
<dbReference type="GO" id="GO:0005524">
    <property type="term" value="F:ATP binding"/>
    <property type="evidence" value="ECO:0007669"/>
    <property type="project" value="InterPro"/>
</dbReference>
<dbReference type="EMBL" id="KV448134">
    <property type="protein sequence ID" value="OAX43655.1"/>
    <property type="molecule type" value="Genomic_DNA"/>
</dbReference>
<dbReference type="Pfam" id="PF08519">
    <property type="entry name" value="RFC1"/>
    <property type="match status" value="1"/>
</dbReference>
<organism evidence="3 4">
    <name type="scientific">Rhizopogon vinicolor AM-OR11-026</name>
    <dbReference type="NCBI Taxonomy" id="1314800"/>
    <lineage>
        <taxon>Eukaryota</taxon>
        <taxon>Fungi</taxon>
        <taxon>Dikarya</taxon>
        <taxon>Basidiomycota</taxon>
        <taxon>Agaricomycotina</taxon>
        <taxon>Agaricomycetes</taxon>
        <taxon>Agaricomycetidae</taxon>
        <taxon>Boletales</taxon>
        <taxon>Suillineae</taxon>
        <taxon>Rhizopogonaceae</taxon>
        <taxon>Rhizopogon</taxon>
    </lineage>
</organism>
<proteinExistence type="predicted"/>
<sequence>MSAPGSKQVPEPKTPDYLLGLSFVNQRKENYLKTQPIKVRLRNLKGPPKILKQLELMDKAASSISDADLVDAMIHGWLGQNSKQNKLSRQLGDVQVRMRLKVSGDKHEIRQLYIPALFPHVIKPLIDQGMAAVDDVIEWMDEYYLSREDWDTVVELGVDGHKDDVINKLIKPATKTSFTKKYNSTGHPIPSHKATDLGKIPKKLAGGPAPDLEEREGSEFYVIFFLLLPITTT</sequence>
<evidence type="ECO:0000259" key="2">
    <source>
        <dbReference type="Pfam" id="PF08519"/>
    </source>
</evidence>
<accession>A0A1B7NFP6</accession>
<dbReference type="GO" id="GO:0003689">
    <property type="term" value="F:DNA clamp loader activity"/>
    <property type="evidence" value="ECO:0007669"/>
    <property type="project" value="InterPro"/>
</dbReference>
<keyword evidence="1" id="KW-0235">DNA replication</keyword>
<evidence type="ECO:0000313" key="4">
    <source>
        <dbReference type="Proteomes" id="UP000092154"/>
    </source>
</evidence>
<dbReference type="Gene3D" id="1.20.272.10">
    <property type="match status" value="1"/>
</dbReference>
<dbReference type="GO" id="GO:0005663">
    <property type="term" value="C:DNA replication factor C complex"/>
    <property type="evidence" value="ECO:0007669"/>
    <property type="project" value="InterPro"/>
</dbReference>
<feature type="domain" description="DNA replication factor RFC1 C-terminal" evidence="2">
    <location>
        <begin position="76"/>
        <end position="184"/>
    </location>
</feature>
<dbReference type="Proteomes" id="UP000092154">
    <property type="component" value="Unassembled WGS sequence"/>
</dbReference>
<dbReference type="SUPFAM" id="SSF48019">
    <property type="entry name" value="post-AAA+ oligomerization domain-like"/>
    <property type="match status" value="1"/>
</dbReference>
<dbReference type="InterPro" id="IPR013725">
    <property type="entry name" value="DNA_replication_fac_RFC1_C"/>
</dbReference>
<dbReference type="PANTHER" id="PTHR23389:SF6">
    <property type="entry name" value="REPLICATION FACTOR C SUBUNIT 1"/>
    <property type="match status" value="1"/>
</dbReference>
<dbReference type="STRING" id="1314800.A0A1B7NFP6"/>
<dbReference type="InParanoid" id="A0A1B7NFP6"/>
<dbReference type="AlphaFoldDB" id="A0A1B7NFP6"/>
<dbReference type="GO" id="GO:0006260">
    <property type="term" value="P:DNA replication"/>
    <property type="evidence" value="ECO:0007669"/>
    <property type="project" value="UniProtKB-KW"/>
</dbReference>
<dbReference type="GO" id="GO:0003677">
    <property type="term" value="F:DNA binding"/>
    <property type="evidence" value="ECO:0007669"/>
    <property type="project" value="InterPro"/>
</dbReference>
<evidence type="ECO:0000313" key="3">
    <source>
        <dbReference type="EMBL" id="OAX43655.1"/>
    </source>
</evidence>
<evidence type="ECO:0000256" key="1">
    <source>
        <dbReference type="ARBA" id="ARBA00022705"/>
    </source>
</evidence>
<name>A0A1B7NFP6_9AGAM</name>